<proteinExistence type="predicted"/>
<comment type="caution">
    <text evidence="1">The sequence shown here is derived from an EMBL/GenBank/DDBJ whole genome shotgun (WGS) entry which is preliminary data.</text>
</comment>
<accession>A0A401ZVT4</accession>
<dbReference type="Proteomes" id="UP000287352">
    <property type="component" value="Unassembled WGS sequence"/>
</dbReference>
<dbReference type="AlphaFoldDB" id="A0A401ZVT4"/>
<dbReference type="EMBL" id="BIFR01000001">
    <property type="protein sequence ID" value="GCE10844.1"/>
    <property type="molecule type" value="Genomic_DNA"/>
</dbReference>
<evidence type="ECO:0000313" key="2">
    <source>
        <dbReference type="Proteomes" id="UP000287352"/>
    </source>
</evidence>
<evidence type="ECO:0000313" key="1">
    <source>
        <dbReference type="EMBL" id="GCE10844.1"/>
    </source>
</evidence>
<gene>
    <name evidence="1" type="ORF">KTT_07030</name>
</gene>
<organism evidence="1 2">
    <name type="scientific">Tengunoibacter tsumagoiensis</name>
    <dbReference type="NCBI Taxonomy" id="2014871"/>
    <lineage>
        <taxon>Bacteria</taxon>
        <taxon>Bacillati</taxon>
        <taxon>Chloroflexota</taxon>
        <taxon>Ktedonobacteria</taxon>
        <taxon>Ktedonobacterales</taxon>
        <taxon>Dictyobacteraceae</taxon>
        <taxon>Tengunoibacter</taxon>
    </lineage>
</organism>
<keyword evidence="2" id="KW-1185">Reference proteome</keyword>
<protein>
    <submittedName>
        <fullName evidence="1">Uncharacterized protein</fullName>
    </submittedName>
</protein>
<name>A0A401ZVT4_9CHLR</name>
<reference evidence="2" key="1">
    <citation type="submission" date="2018-12" db="EMBL/GenBank/DDBJ databases">
        <title>Tengunoibacter tsumagoiensis gen. nov., sp. nov., Dictyobacter kobayashii sp. nov., D. alpinus sp. nov., and D. joshuensis sp. nov. and description of Dictyobacteraceae fam. nov. within the order Ktedonobacterales isolated from Tengu-no-mugimeshi.</title>
        <authorList>
            <person name="Wang C.M."/>
            <person name="Zheng Y."/>
            <person name="Sakai Y."/>
            <person name="Toyoda A."/>
            <person name="Minakuchi Y."/>
            <person name="Abe K."/>
            <person name="Yokota A."/>
            <person name="Yabe S."/>
        </authorList>
    </citation>
    <scope>NUCLEOTIDE SEQUENCE [LARGE SCALE GENOMIC DNA]</scope>
    <source>
        <strain evidence="2">Uno3</strain>
    </source>
</reference>
<sequence>MCRHKARKKAPVAIGAIITAEDAMEPGEEVAGEKDGADNLCDGSEDSLLLYAR</sequence>